<evidence type="ECO:0000259" key="6">
    <source>
        <dbReference type="PROSITE" id="PS50893"/>
    </source>
</evidence>
<name>A0A9X1LXL6_9MICO</name>
<dbReference type="Gene3D" id="3.40.50.300">
    <property type="entry name" value="P-loop containing nucleotide triphosphate hydrolases"/>
    <property type="match status" value="1"/>
</dbReference>
<gene>
    <name evidence="7" type="ORF">KEC57_17100</name>
</gene>
<feature type="domain" description="ABC transporter" evidence="6">
    <location>
        <begin position="5"/>
        <end position="237"/>
    </location>
</feature>
<dbReference type="RefSeq" id="WP_229385908.1">
    <property type="nucleotide sequence ID" value="NZ_JAGTTN010000008.1"/>
</dbReference>
<proteinExistence type="inferred from homology"/>
<organism evidence="7 8">
    <name type="scientific">Microbacterium allomyrinae</name>
    <dbReference type="NCBI Taxonomy" id="2830666"/>
    <lineage>
        <taxon>Bacteria</taxon>
        <taxon>Bacillati</taxon>
        <taxon>Actinomycetota</taxon>
        <taxon>Actinomycetes</taxon>
        <taxon>Micrococcales</taxon>
        <taxon>Microbacteriaceae</taxon>
        <taxon>Microbacterium</taxon>
    </lineage>
</organism>
<comment type="similarity">
    <text evidence="1">Belongs to the ABC transporter superfamily.</text>
</comment>
<evidence type="ECO:0000256" key="5">
    <source>
        <dbReference type="ARBA" id="ARBA00022970"/>
    </source>
</evidence>
<keyword evidence="5" id="KW-0029">Amino-acid transport</keyword>
<dbReference type="PANTHER" id="PTHR43820:SF4">
    <property type="entry name" value="HIGH-AFFINITY BRANCHED-CHAIN AMINO ACID TRANSPORT ATP-BINDING PROTEIN LIVF"/>
    <property type="match status" value="1"/>
</dbReference>
<dbReference type="GO" id="GO:0005524">
    <property type="term" value="F:ATP binding"/>
    <property type="evidence" value="ECO:0007669"/>
    <property type="project" value="UniProtKB-KW"/>
</dbReference>
<dbReference type="CDD" id="cd03224">
    <property type="entry name" value="ABC_TM1139_LivF_branched"/>
    <property type="match status" value="1"/>
</dbReference>
<keyword evidence="2" id="KW-0813">Transport</keyword>
<dbReference type="InterPro" id="IPR003593">
    <property type="entry name" value="AAA+_ATPase"/>
</dbReference>
<dbReference type="SMART" id="SM00382">
    <property type="entry name" value="AAA"/>
    <property type="match status" value="1"/>
</dbReference>
<evidence type="ECO:0000313" key="8">
    <source>
        <dbReference type="Proteomes" id="UP001139354"/>
    </source>
</evidence>
<dbReference type="Pfam" id="PF00005">
    <property type="entry name" value="ABC_tran"/>
    <property type="match status" value="1"/>
</dbReference>
<evidence type="ECO:0000313" key="7">
    <source>
        <dbReference type="EMBL" id="MCC2033907.1"/>
    </source>
</evidence>
<evidence type="ECO:0000256" key="3">
    <source>
        <dbReference type="ARBA" id="ARBA00022741"/>
    </source>
</evidence>
<protein>
    <submittedName>
        <fullName evidence="7">ABC transporter ATP-binding protein</fullName>
    </submittedName>
</protein>
<dbReference type="GO" id="GO:0015807">
    <property type="term" value="P:L-amino acid transport"/>
    <property type="evidence" value="ECO:0007669"/>
    <property type="project" value="TreeGrafter"/>
</dbReference>
<evidence type="ECO:0000256" key="1">
    <source>
        <dbReference type="ARBA" id="ARBA00005417"/>
    </source>
</evidence>
<evidence type="ECO:0000256" key="2">
    <source>
        <dbReference type="ARBA" id="ARBA00022448"/>
    </source>
</evidence>
<dbReference type="AlphaFoldDB" id="A0A9X1LXL6"/>
<dbReference type="SUPFAM" id="SSF52540">
    <property type="entry name" value="P-loop containing nucleoside triphosphate hydrolases"/>
    <property type="match status" value="1"/>
</dbReference>
<reference evidence="7" key="1">
    <citation type="submission" date="2021-04" db="EMBL/GenBank/DDBJ databases">
        <title>Microbacterium tenobrionis sp. nov. and Microbacterium allomyrinae sp. nov., isolated from larvae of Tenobrio molitor and Allomyrina dichotoma, respectively.</title>
        <authorList>
            <person name="Lee S.D."/>
        </authorList>
    </citation>
    <scope>NUCLEOTIDE SEQUENCE</scope>
    <source>
        <strain evidence="7">BWT-G7</strain>
    </source>
</reference>
<evidence type="ECO:0000256" key="4">
    <source>
        <dbReference type="ARBA" id="ARBA00022840"/>
    </source>
</evidence>
<dbReference type="GO" id="GO:0015658">
    <property type="term" value="F:branched-chain amino acid transmembrane transporter activity"/>
    <property type="evidence" value="ECO:0007669"/>
    <property type="project" value="TreeGrafter"/>
</dbReference>
<dbReference type="InterPro" id="IPR017871">
    <property type="entry name" value="ABC_transporter-like_CS"/>
</dbReference>
<comment type="caution">
    <text evidence="7">The sequence shown here is derived from an EMBL/GenBank/DDBJ whole genome shotgun (WGS) entry which is preliminary data.</text>
</comment>
<dbReference type="PROSITE" id="PS50893">
    <property type="entry name" value="ABC_TRANSPORTER_2"/>
    <property type="match status" value="1"/>
</dbReference>
<dbReference type="GO" id="GO:0016887">
    <property type="term" value="F:ATP hydrolysis activity"/>
    <property type="evidence" value="ECO:0007669"/>
    <property type="project" value="InterPro"/>
</dbReference>
<dbReference type="PANTHER" id="PTHR43820">
    <property type="entry name" value="HIGH-AFFINITY BRANCHED-CHAIN AMINO ACID TRANSPORT ATP-BINDING PROTEIN LIVF"/>
    <property type="match status" value="1"/>
</dbReference>
<dbReference type="InterPro" id="IPR052156">
    <property type="entry name" value="BCAA_Transport_ATP-bd_LivF"/>
</dbReference>
<keyword evidence="8" id="KW-1185">Reference proteome</keyword>
<keyword evidence="3" id="KW-0547">Nucleotide-binding</keyword>
<accession>A0A9X1LXL6</accession>
<sequence length="269" mass="28874">MTALLAFEDVTVTYGVSPALEDVSLELAAGHIVSLLGGNASGKSTTMKTILGLVRPVSGRVLFDGQDITNWSTPRRVRAGIASVPEARRVFPDMTVEDNLLTGAHVRRDSGIRRTLAEVYDFFPRLAERKRQHAGTMSGGEQQMLAFGRALMSRPRLICMDEPTMGLAPIIVERVLEHIATINRDLGVSVFMVEQNAELALSVADSGYVLRTGRIAVQGTAAELLANPGVREAYLGRAGDQAADPLELARRVSSHDDIAGASAPQEGRA</sequence>
<dbReference type="Proteomes" id="UP001139354">
    <property type="component" value="Unassembled WGS sequence"/>
</dbReference>
<keyword evidence="4 7" id="KW-0067">ATP-binding</keyword>
<dbReference type="PROSITE" id="PS00211">
    <property type="entry name" value="ABC_TRANSPORTER_1"/>
    <property type="match status" value="1"/>
</dbReference>
<dbReference type="EMBL" id="JAGTTN010000008">
    <property type="protein sequence ID" value="MCC2033907.1"/>
    <property type="molecule type" value="Genomic_DNA"/>
</dbReference>
<dbReference type="InterPro" id="IPR027417">
    <property type="entry name" value="P-loop_NTPase"/>
</dbReference>
<dbReference type="InterPro" id="IPR003439">
    <property type="entry name" value="ABC_transporter-like_ATP-bd"/>
</dbReference>